<dbReference type="Proteomes" id="UP001428817">
    <property type="component" value="Unassembled WGS sequence"/>
</dbReference>
<proteinExistence type="predicted"/>
<sequence length="325" mass="36217">MTRSNATREWRDYGFFGPESPTWRVWTAPTALLGFQRSVVLEHFDPSLAAAVADSAGIYREPRGRLDRTLAYFLTVAVADARTAIEASELLMRVHSVVTGTEPLSGKRYNANNPDSQLWIHVTGWHSVLKCYEMFGPGPLTPEQERRYWAECVAAAELQTCKPADVPDSREGVREYFAAMRPRLRGSEHAQRAMHYLLRTPRDEGGWRLSAGSRLMARATIATLPRWMRRAGGFDQAVVIDRLLVPPARAAARIAATRSAGLTALRRYAPMTAQLMAQHLDRGMPALPETVTPARARELYGPAARRRADRLTAHLRVGTSEISIA</sequence>
<reference evidence="3" key="1">
    <citation type="journal article" date="2019" name="Int. J. Syst. Evol. Microbiol.">
        <title>The Global Catalogue of Microorganisms (GCM) 10K type strain sequencing project: providing services to taxonomists for standard genome sequencing and annotation.</title>
        <authorList>
            <consortium name="The Broad Institute Genomics Platform"/>
            <consortium name="The Broad Institute Genome Sequencing Center for Infectious Disease"/>
            <person name="Wu L."/>
            <person name="Ma J."/>
        </authorList>
    </citation>
    <scope>NUCLEOTIDE SEQUENCE [LARGE SCALE GENOMIC DNA]</scope>
    <source>
        <strain evidence="3">JCM 18303</strain>
    </source>
</reference>
<accession>A0ABP9PQ40</accession>
<dbReference type="PANTHER" id="PTHR36151">
    <property type="entry name" value="BLR2777 PROTEIN"/>
    <property type="match status" value="1"/>
</dbReference>
<dbReference type="Pfam" id="PF09995">
    <property type="entry name" value="MPAB_Lcp_cat"/>
    <property type="match status" value="1"/>
</dbReference>
<dbReference type="EMBL" id="BAABJP010000004">
    <property type="protein sequence ID" value="GAA5149097.1"/>
    <property type="molecule type" value="Genomic_DNA"/>
</dbReference>
<gene>
    <name evidence="2" type="ORF">GCM10023321_12460</name>
</gene>
<dbReference type="PANTHER" id="PTHR36151:SF3">
    <property type="entry name" value="ER-BOUND OXYGENASE MPAB_MPAB'_RUBBER OXYGENASE CATALYTIC DOMAIN-CONTAINING PROTEIN"/>
    <property type="match status" value="1"/>
</dbReference>
<evidence type="ECO:0000313" key="2">
    <source>
        <dbReference type="EMBL" id="GAA5149097.1"/>
    </source>
</evidence>
<comment type="caution">
    <text evidence="2">The sequence shown here is derived from an EMBL/GenBank/DDBJ whole genome shotgun (WGS) entry which is preliminary data.</text>
</comment>
<feature type="domain" description="ER-bound oxygenase mpaB/mpaB'/Rubber oxygenase catalytic" evidence="1">
    <location>
        <begin position="23"/>
        <end position="253"/>
    </location>
</feature>
<dbReference type="RefSeq" id="WP_185062801.1">
    <property type="nucleotide sequence ID" value="NZ_BAABJP010000004.1"/>
</dbReference>
<name>A0ABP9PQ40_9PSEU</name>
<keyword evidence="3" id="KW-1185">Reference proteome</keyword>
<evidence type="ECO:0000259" key="1">
    <source>
        <dbReference type="Pfam" id="PF09995"/>
    </source>
</evidence>
<protein>
    <submittedName>
        <fullName evidence="2">Oxygenase MpaB family protein</fullName>
    </submittedName>
</protein>
<organism evidence="2 3">
    <name type="scientific">Pseudonocardia eucalypti</name>
    <dbReference type="NCBI Taxonomy" id="648755"/>
    <lineage>
        <taxon>Bacteria</taxon>
        <taxon>Bacillati</taxon>
        <taxon>Actinomycetota</taxon>
        <taxon>Actinomycetes</taxon>
        <taxon>Pseudonocardiales</taxon>
        <taxon>Pseudonocardiaceae</taxon>
        <taxon>Pseudonocardia</taxon>
    </lineage>
</organism>
<evidence type="ECO:0000313" key="3">
    <source>
        <dbReference type="Proteomes" id="UP001428817"/>
    </source>
</evidence>
<dbReference type="InterPro" id="IPR018713">
    <property type="entry name" value="MPAB/Lcp_cat_dom"/>
</dbReference>